<dbReference type="EMBL" id="JABXIY010000004">
    <property type="protein sequence ID" value="NVK95496.1"/>
    <property type="molecule type" value="Genomic_DNA"/>
</dbReference>
<dbReference type="GO" id="GO:0050352">
    <property type="term" value="F:trimethylamine-oxide aldolase activity"/>
    <property type="evidence" value="ECO:0007669"/>
    <property type="project" value="UniProtKB-EC"/>
</dbReference>
<protein>
    <submittedName>
        <fullName evidence="4">Trimethylamine-oxide aldolase Tdm</fullName>
        <ecNumber evidence="4">4.1.2.32</ecNumber>
    </submittedName>
</protein>
<proteinExistence type="predicted"/>
<dbReference type="Pfam" id="PF09347">
    <property type="entry name" value="DUF1989"/>
    <property type="match status" value="1"/>
</dbReference>
<dbReference type="SUPFAM" id="SSF103025">
    <property type="entry name" value="Folate-binding domain"/>
    <property type="match status" value="1"/>
</dbReference>
<dbReference type="InterPro" id="IPR013977">
    <property type="entry name" value="GcvT_C"/>
</dbReference>
<dbReference type="SMR" id="A0A850LBM5"/>
<name>A0A850LBM5_9RHOB</name>
<organism evidence="4 5">
    <name type="scientific">Ruegeria pomeroyi</name>
    <dbReference type="NCBI Taxonomy" id="89184"/>
    <lineage>
        <taxon>Bacteria</taxon>
        <taxon>Pseudomonadati</taxon>
        <taxon>Pseudomonadota</taxon>
        <taxon>Alphaproteobacteria</taxon>
        <taxon>Rhodobacterales</taxon>
        <taxon>Roseobacteraceae</taxon>
        <taxon>Ruegeria</taxon>
    </lineage>
</organism>
<dbReference type="Pfam" id="PF01571">
    <property type="entry name" value="GCV_T"/>
    <property type="match status" value="1"/>
</dbReference>
<evidence type="ECO:0000259" key="2">
    <source>
        <dbReference type="Pfam" id="PF08669"/>
    </source>
</evidence>
<sequence>MLDTKYPEIIPGPPKPSAILQPRVFSLPPGTERYVVPGAGAILLRLETGDRIEIENTEGGQPCEIVCADLLGGFDAGLIGARAQGAPSGLMALLTSDDPSLRGLRMGIEARGLNLSQAGAVHLFEHSTPAGTTESFTASREGIVIIAAPGGIMDFQAQDTATPLTVFIRRAVLKSAARFELPDPLADPVADIRVHSATAEAYFVKAGDYIQILDVDGRQCTDFQCFAARKLDKGIAHALDVTTTRTLMGHAYPMPGLHAKYYDQEMQPLVEVIQDTCGRHDAFALACAAKYYDDIGYPGHINCSDNFNAALAPHGVAGRAGWMAINFFFNTGLDDHGVMYADEPWSRPGDYVLLRALTDLVCVSSACPDDTSAANGWNPTDIHVRTYSGKETFQRAVAYRPTPDAEPKMTKQTGFHDRFARFTENFIEYNGFWLANCMSTAGPIEEYHACREKCVVLDLSALRKFEITGPDSEALCQYIFTRNMKTLPVGGVVYTAMCYPHGGMIDDGTVFRLGKDNFRWIGGSDYGGEWIREKAAELGLKVLVRSSTDMQHNIAVQGPESRELLKKVIWTAPHQPKFEELGWFRFAPARIGDDQGVPVVVSRTGYTGELGYEIFCHPKHAGAVFDAVWEAGQAHGIRPMGLEALDMVRIEAGLIFAGYDFSDQTDPFEAGIGFTVPLKSKPDDFIGREALIRRKEHPARVLVGLDIDSNVDVGHGDCVHIGRAQIGEVTSSMRSPILGKNIALARVDVAHHEVGTRVEIGKLDGHQKRLPATIVPFAHYDPQKTRPRS</sequence>
<dbReference type="SUPFAM" id="SSF101790">
    <property type="entry name" value="Aminomethyltransferase beta-barrel domain"/>
    <property type="match status" value="1"/>
</dbReference>
<keyword evidence="4" id="KW-0456">Lyase</keyword>
<dbReference type="InterPro" id="IPR027266">
    <property type="entry name" value="TrmE/GcvT-like"/>
</dbReference>
<dbReference type="OMA" id="SDEPWSR"/>
<dbReference type="InterPro" id="IPR018959">
    <property type="entry name" value="DUF1989"/>
</dbReference>
<evidence type="ECO:0000259" key="3">
    <source>
        <dbReference type="Pfam" id="PF09347"/>
    </source>
</evidence>
<feature type="domain" description="GCVT N-terminal" evidence="1">
    <location>
        <begin position="416"/>
        <end position="679"/>
    </location>
</feature>
<evidence type="ECO:0000259" key="1">
    <source>
        <dbReference type="Pfam" id="PF01571"/>
    </source>
</evidence>
<gene>
    <name evidence="4" type="primary">tdm</name>
    <name evidence="4" type="ORF">HW564_01085</name>
</gene>
<dbReference type="AlphaFoldDB" id="A0A850LBM5"/>
<dbReference type="EC" id="4.1.2.32" evidence="4"/>
<dbReference type="InterPro" id="IPR029043">
    <property type="entry name" value="GcvT/YgfZ_C"/>
</dbReference>
<dbReference type="InterPro" id="IPR028896">
    <property type="entry name" value="GcvT/YgfZ/DmdA"/>
</dbReference>
<dbReference type="InterPro" id="IPR006222">
    <property type="entry name" value="GCVT_N"/>
</dbReference>
<dbReference type="PANTHER" id="PTHR43757">
    <property type="entry name" value="AMINOMETHYLTRANSFERASE"/>
    <property type="match status" value="1"/>
</dbReference>
<dbReference type="RefSeq" id="WP_030003205.1">
    <property type="nucleotide sequence ID" value="NZ_CP076685.1"/>
</dbReference>
<reference evidence="4 5" key="1">
    <citation type="journal article" date="2020" name="Proc. Natl. Acad. Sci. U.S.A.">
        <title>Ecological drivers of bacterial community assembly in synthetic phycospheres.</title>
        <authorList>
            <person name="Fu H."/>
            <person name="Uchimiya M."/>
            <person name="Gore J."/>
            <person name="Moran M.A."/>
        </authorList>
    </citation>
    <scope>NUCLEOTIDE SEQUENCE [LARGE SCALE GENOMIC DNA]</scope>
    <source>
        <strain evidence="4">HF-Din03</strain>
    </source>
</reference>
<dbReference type="Proteomes" id="UP000565723">
    <property type="component" value="Unassembled WGS sequence"/>
</dbReference>
<dbReference type="GO" id="GO:0005829">
    <property type="term" value="C:cytosol"/>
    <property type="evidence" value="ECO:0007669"/>
    <property type="project" value="TreeGrafter"/>
</dbReference>
<dbReference type="Pfam" id="PF08669">
    <property type="entry name" value="GCV_T_C"/>
    <property type="match status" value="1"/>
</dbReference>
<accession>A0A850LBM5</accession>
<comment type="caution">
    <text evidence="4">The sequence shown here is derived from an EMBL/GenBank/DDBJ whole genome shotgun (WGS) entry which is preliminary data.</text>
</comment>
<dbReference type="Gene3D" id="3.30.1360.120">
    <property type="entry name" value="Probable tRNA modification gtpase trme, domain 1"/>
    <property type="match status" value="1"/>
</dbReference>
<feature type="domain" description="DUF1989" evidence="3">
    <location>
        <begin position="194"/>
        <end position="361"/>
    </location>
</feature>
<dbReference type="PANTHER" id="PTHR43757:SF2">
    <property type="entry name" value="AMINOMETHYLTRANSFERASE, MITOCHONDRIAL"/>
    <property type="match status" value="1"/>
</dbReference>
<evidence type="ECO:0000313" key="5">
    <source>
        <dbReference type="Proteomes" id="UP000565723"/>
    </source>
</evidence>
<feature type="domain" description="Aminomethyltransferase C-terminal" evidence="2">
    <location>
        <begin position="700"/>
        <end position="781"/>
    </location>
</feature>
<evidence type="ECO:0000313" key="4">
    <source>
        <dbReference type="EMBL" id="NVK95496.1"/>
    </source>
</evidence>